<dbReference type="PANTHER" id="PTHR47067">
    <property type="entry name" value="TPX2 (TARGETING PROTEIN FOR XKLP2) PROTEIN FAMILY-RELATED"/>
    <property type="match status" value="1"/>
</dbReference>
<feature type="region of interest" description="Disordered" evidence="6">
    <location>
        <begin position="98"/>
        <end position="120"/>
    </location>
</feature>
<proteinExistence type="inferred from homology"/>
<keyword evidence="9" id="KW-1185">Reference proteome</keyword>
<name>A0ABD3E5U5_9LAMI</name>
<evidence type="ECO:0000256" key="4">
    <source>
        <dbReference type="ARBA" id="ARBA00022701"/>
    </source>
</evidence>
<comment type="similarity">
    <text evidence="2">Belongs to the TPX2 family.</text>
</comment>
<keyword evidence="4" id="KW-0493">Microtubule</keyword>
<dbReference type="Pfam" id="PF06886">
    <property type="entry name" value="TPX2"/>
    <property type="match status" value="1"/>
</dbReference>
<dbReference type="Proteomes" id="UP001632038">
    <property type="component" value="Unassembled WGS sequence"/>
</dbReference>
<sequence>MGESTACLMRSLSLSSPTSSEKKKGGNTLQRALTTSISFGRFESDSLDWEKWSAFTQNRYLEEAERYSKPGSVAEKKAYFEAHFKRRRAAALLEQQKAAANNDMSETNTENKVYNNPSSNLDPVIENTKDDEVQINVPVCPFGQNYSHDAPTEKVIESPVLTESPVELAAKHPEHDDEHKDDYTKRNSESLSEKDTKVSSKCVPPPPVKQITPSQIKNSVKKTSNSKKIYVESSNKRRSYITSLHTSINFASSSQKSATSPGLSKVVANPRLVRDPVKKYKNSTVPQTSTRASVSSIFKHNSAAHLAENKREVTQQSDSNSLRKTVDWRVHSQTSDFSKHVNTSEVKARLPTTSSPFIFKSEERAAKRKEFFQKLEQKSKSKEIAKHEQLSKSQVIKSRSNFKGLYNSVVPRATEKTEVPPRIKLPSSSMKKIPTEIQCFPKIKEKENNSRPPWSVSAKTEGLKGVSGKNSHPSAKWTSKKTNENASPNILV</sequence>
<keyword evidence="5" id="KW-0206">Cytoskeleton</keyword>
<dbReference type="InterPro" id="IPR027329">
    <property type="entry name" value="TPX2_C"/>
</dbReference>
<dbReference type="EMBL" id="JAVIJP010000007">
    <property type="protein sequence ID" value="KAL3649845.1"/>
    <property type="molecule type" value="Genomic_DNA"/>
</dbReference>
<accession>A0ABD3E5U5</accession>
<evidence type="ECO:0000256" key="3">
    <source>
        <dbReference type="ARBA" id="ARBA00022490"/>
    </source>
</evidence>
<evidence type="ECO:0000256" key="6">
    <source>
        <dbReference type="SAM" id="MobiDB-lite"/>
    </source>
</evidence>
<feature type="region of interest" description="Disordered" evidence="6">
    <location>
        <begin position="441"/>
        <end position="492"/>
    </location>
</feature>
<protein>
    <recommendedName>
        <fullName evidence="7">TPX2 C-terminal domain-containing protein</fullName>
    </recommendedName>
</protein>
<feature type="domain" description="TPX2 C-terminal" evidence="7">
    <location>
        <begin position="357"/>
        <end position="415"/>
    </location>
</feature>
<feature type="region of interest" description="Disordered" evidence="6">
    <location>
        <begin position="171"/>
        <end position="221"/>
    </location>
</feature>
<evidence type="ECO:0000313" key="8">
    <source>
        <dbReference type="EMBL" id="KAL3649845.1"/>
    </source>
</evidence>
<evidence type="ECO:0000256" key="1">
    <source>
        <dbReference type="ARBA" id="ARBA00004245"/>
    </source>
</evidence>
<gene>
    <name evidence="8" type="ORF">CASFOL_006248</name>
</gene>
<feature type="region of interest" description="Disordered" evidence="6">
    <location>
        <begin position="1"/>
        <end position="28"/>
    </location>
</feature>
<feature type="compositionally biased region" description="Polar residues" evidence="6">
    <location>
        <begin position="468"/>
        <end position="477"/>
    </location>
</feature>
<feature type="compositionally biased region" description="Basic and acidic residues" evidence="6">
    <location>
        <begin position="171"/>
        <end position="198"/>
    </location>
</feature>
<evidence type="ECO:0000313" key="9">
    <source>
        <dbReference type="Proteomes" id="UP001632038"/>
    </source>
</evidence>
<evidence type="ECO:0000256" key="2">
    <source>
        <dbReference type="ARBA" id="ARBA00005885"/>
    </source>
</evidence>
<comment type="subcellular location">
    <subcellularLocation>
        <location evidence="1">Cytoplasm</location>
        <location evidence="1">Cytoskeleton</location>
    </subcellularLocation>
</comment>
<comment type="caution">
    <text evidence="8">The sequence shown here is derived from an EMBL/GenBank/DDBJ whole genome shotgun (WGS) entry which is preliminary data.</text>
</comment>
<dbReference type="PANTHER" id="PTHR47067:SF16">
    <property type="entry name" value="TPX2 (TARGETING PROTEIN FOR XKLP2) PROTEIN FAMILY"/>
    <property type="match status" value="1"/>
</dbReference>
<reference evidence="9" key="1">
    <citation type="journal article" date="2024" name="IScience">
        <title>Strigolactones Initiate the Formation of Haustorium-like Structures in Castilleja.</title>
        <authorList>
            <person name="Buerger M."/>
            <person name="Peterson D."/>
            <person name="Chory J."/>
        </authorList>
    </citation>
    <scope>NUCLEOTIDE SEQUENCE [LARGE SCALE GENOMIC DNA]</scope>
</reference>
<dbReference type="AlphaFoldDB" id="A0ABD3E5U5"/>
<evidence type="ECO:0000259" key="7">
    <source>
        <dbReference type="Pfam" id="PF06886"/>
    </source>
</evidence>
<feature type="compositionally biased region" description="Polar residues" evidence="6">
    <location>
        <begin position="102"/>
        <end position="120"/>
    </location>
</feature>
<keyword evidence="3" id="KW-0963">Cytoplasm</keyword>
<dbReference type="GO" id="GO:0005874">
    <property type="term" value="C:microtubule"/>
    <property type="evidence" value="ECO:0007669"/>
    <property type="project" value="UniProtKB-KW"/>
</dbReference>
<dbReference type="InterPro" id="IPR044216">
    <property type="entry name" value="WDL7"/>
</dbReference>
<evidence type="ECO:0000256" key="5">
    <source>
        <dbReference type="ARBA" id="ARBA00023212"/>
    </source>
</evidence>
<organism evidence="8 9">
    <name type="scientific">Castilleja foliolosa</name>
    <dbReference type="NCBI Taxonomy" id="1961234"/>
    <lineage>
        <taxon>Eukaryota</taxon>
        <taxon>Viridiplantae</taxon>
        <taxon>Streptophyta</taxon>
        <taxon>Embryophyta</taxon>
        <taxon>Tracheophyta</taxon>
        <taxon>Spermatophyta</taxon>
        <taxon>Magnoliopsida</taxon>
        <taxon>eudicotyledons</taxon>
        <taxon>Gunneridae</taxon>
        <taxon>Pentapetalae</taxon>
        <taxon>asterids</taxon>
        <taxon>lamiids</taxon>
        <taxon>Lamiales</taxon>
        <taxon>Orobanchaceae</taxon>
        <taxon>Pedicularideae</taxon>
        <taxon>Castillejinae</taxon>
        <taxon>Castilleja</taxon>
    </lineage>
</organism>